<protein>
    <submittedName>
        <fullName evidence="1">2949_t:CDS:1</fullName>
    </submittedName>
</protein>
<sequence length="131" mass="14628">MFSLANANPGYSDCTNLPMPFGNAPRPYVGFDPDPVGNKGYITVNTHYNLSSKGFFSTDYTQIEYLYFSDNGQYAASVIQKVRDVGTTVVDQTDFIGFNSGLTPPFQLMIILSESLPYYVHACILFHRSEK</sequence>
<keyword evidence="2" id="KW-1185">Reference proteome</keyword>
<reference evidence="1" key="1">
    <citation type="submission" date="2021-06" db="EMBL/GenBank/DDBJ databases">
        <authorList>
            <person name="Kallberg Y."/>
            <person name="Tangrot J."/>
            <person name="Rosling A."/>
        </authorList>
    </citation>
    <scope>NUCLEOTIDE SEQUENCE</scope>
    <source>
        <strain evidence="1">AU212A</strain>
    </source>
</reference>
<name>A0ACA9KUM0_9GLOM</name>
<dbReference type="EMBL" id="CAJVPM010002745">
    <property type="protein sequence ID" value="CAG8491900.1"/>
    <property type="molecule type" value="Genomic_DNA"/>
</dbReference>
<dbReference type="Proteomes" id="UP000789860">
    <property type="component" value="Unassembled WGS sequence"/>
</dbReference>
<comment type="caution">
    <text evidence="1">The sequence shown here is derived from an EMBL/GenBank/DDBJ whole genome shotgun (WGS) entry which is preliminary data.</text>
</comment>
<proteinExistence type="predicted"/>
<evidence type="ECO:0000313" key="1">
    <source>
        <dbReference type="EMBL" id="CAG8491900.1"/>
    </source>
</evidence>
<organism evidence="1 2">
    <name type="scientific">Scutellospora calospora</name>
    <dbReference type="NCBI Taxonomy" id="85575"/>
    <lineage>
        <taxon>Eukaryota</taxon>
        <taxon>Fungi</taxon>
        <taxon>Fungi incertae sedis</taxon>
        <taxon>Mucoromycota</taxon>
        <taxon>Glomeromycotina</taxon>
        <taxon>Glomeromycetes</taxon>
        <taxon>Diversisporales</taxon>
        <taxon>Gigasporaceae</taxon>
        <taxon>Scutellospora</taxon>
    </lineage>
</organism>
<evidence type="ECO:0000313" key="2">
    <source>
        <dbReference type="Proteomes" id="UP000789860"/>
    </source>
</evidence>
<accession>A0ACA9KUM0</accession>
<gene>
    <name evidence="1" type="ORF">SCALOS_LOCUS2859</name>
</gene>